<evidence type="ECO:0000313" key="1">
    <source>
        <dbReference type="EMBL" id="KIW58719.1"/>
    </source>
</evidence>
<keyword evidence="2" id="KW-1185">Reference proteome</keyword>
<name>A0A0D2FF19_9EURO</name>
<protein>
    <submittedName>
        <fullName evidence="1">Uncharacterized protein</fullName>
    </submittedName>
</protein>
<dbReference type="InterPro" id="IPR011009">
    <property type="entry name" value="Kinase-like_dom_sf"/>
</dbReference>
<dbReference type="AlphaFoldDB" id="A0A0D2FF19"/>
<dbReference type="HOGENOM" id="CLU_025005_3_1_1"/>
<organism evidence="1 2">
    <name type="scientific">Exophiala xenobiotica</name>
    <dbReference type="NCBI Taxonomy" id="348802"/>
    <lineage>
        <taxon>Eukaryota</taxon>
        <taxon>Fungi</taxon>
        <taxon>Dikarya</taxon>
        <taxon>Ascomycota</taxon>
        <taxon>Pezizomycotina</taxon>
        <taxon>Eurotiomycetes</taxon>
        <taxon>Chaetothyriomycetidae</taxon>
        <taxon>Chaetothyriales</taxon>
        <taxon>Herpotrichiellaceae</taxon>
        <taxon>Exophiala</taxon>
    </lineage>
</organism>
<dbReference type="PANTHER" id="PTHR21310:SF37">
    <property type="entry name" value="AMINOGLYCOSIDE PHOSPHOTRANSFERASE DOMAIN-CONTAINING PROTEIN"/>
    <property type="match status" value="1"/>
</dbReference>
<dbReference type="SUPFAM" id="SSF56112">
    <property type="entry name" value="Protein kinase-like (PK-like)"/>
    <property type="match status" value="1"/>
</dbReference>
<evidence type="ECO:0000313" key="2">
    <source>
        <dbReference type="Proteomes" id="UP000054342"/>
    </source>
</evidence>
<dbReference type="GeneID" id="25325126"/>
<dbReference type="Proteomes" id="UP000054342">
    <property type="component" value="Unassembled WGS sequence"/>
</dbReference>
<dbReference type="InterPro" id="IPR051678">
    <property type="entry name" value="AGP_Transferase"/>
</dbReference>
<dbReference type="PANTHER" id="PTHR21310">
    <property type="entry name" value="AMINOGLYCOSIDE PHOSPHOTRANSFERASE-RELATED-RELATED"/>
    <property type="match status" value="1"/>
</dbReference>
<sequence length="512" mass="59528">MPTTLPLLRENVTYEEARQREINTVHQLTYPKAQLEFYNFLYRRQILIQKRVAHHLNVPSSTCQVAAPKDWMQGSFNLCIPVTLADSKRVLIRFPLPYRVGDKVCPGNADEKVRCEAATYVWMQKECPRIPIPRLYGFALSSGQCFTAVTHRPLLTRLLRFLRHRFLSWFGRPVPSDLIPHHTSLSHELGGYILIEYVDQTRGKALADTWETGRMNKELRSNLFRSLSRIILAMTRIHYHRVGSFIIDDQGLLRLENRPLTLEIQDLENDGIPLDIPRGRTFCTADAYVDALLSCHDSRLQHQPNAVNDAGDCVSQMCALVLLRALRPRFFDPKLNHGPFAPVLTDLNVHNIFVDDDWNVTCIIDLEWTAVLPLEFIRTPRWLTSQAVDEIDVDNYNVSREEFMGIFEKEEGYLGRCDDNFRCSSIVNRTWTLGTFWYVLALQSSTGLHTLLYDRIQPRFHKVDEDSTDFYISTYQYWTENANAFIKKKVEDKIAYDEKLCEVFEMSLHDRF</sequence>
<reference evidence="1 2" key="1">
    <citation type="submission" date="2015-01" db="EMBL/GenBank/DDBJ databases">
        <title>The Genome Sequence of Exophiala xenobiotica CBS118157.</title>
        <authorList>
            <consortium name="The Broad Institute Genomics Platform"/>
            <person name="Cuomo C."/>
            <person name="de Hoog S."/>
            <person name="Gorbushina A."/>
            <person name="Stielow B."/>
            <person name="Teixiera M."/>
            <person name="Abouelleil A."/>
            <person name="Chapman S.B."/>
            <person name="Priest M."/>
            <person name="Young S.K."/>
            <person name="Wortman J."/>
            <person name="Nusbaum C."/>
            <person name="Birren B."/>
        </authorList>
    </citation>
    <scope>NUCLEOTIDE SEQUENCE [LARGE SCALE GENOMIC DNA]</scope>
    <source>
        <strain evidence="1 2">CBS 118157</strain>
    </source>
</reference>
<dbReference type="OrthoDB" id="4118642at2759"/>
<proteinExistence type="predicted"/>
<gene>
    <name evidence="1" type="ORF">PV05_03218</name>
</gene>
<dbReference type="RefSeq" id="XP_013319303.1">
    <property type="nucleotide sequence ID" value="XM_013463849.1"/>
</dbReference>
<accession>A0A0D2FF19</accession>
<dbReference type="EMBL" id="KN847318">
    <property type="protein sequence ID" value="KIW58719.1"/>
    <property type="molecule type" value="Genomic_DNA"/>
</dbReference>